<sequence>MLKNNGRFLSTSIVLLTFAHLYTTPMSAQTLHPLHLFEKNRVIASYALLEEDEEVEIDDSDDLDAIKDEVADWTYRVGDEWSKKVLGRSDLRNKKLEFVEVLRRTAKATAKVAKGTGFYLGQFNGFHLIATNYHVHIRLVNEPEDYKEIEFPFLDLSFNSGRIFGAWLEIDLALFAINVESKWDRKILQSVAKNFSFDYPITRNQKLLTVGFGRAKNHYSDMAGTWDSDCKVFSGDNEFKIKYGLDEKGQKAGTWAFAVGCDASDGDSGSPVVTRDTGDIIGLLWGVAPKTPIAQSSQSLDNMIKENSPEIWKNLNYAVPAAKIKEFLLEKIKSGAITDKVERKTILAFLGVDPSS</sequence>
<gene>
    <name evidence="1" type="ORF">MAG551_01856</name>
</gene>
<accession>A0A942A0Z3</accession>
<dbReference type="Pfam" id="PF13365">
    <property type="entry name" value="Trypsin_2"/>
    <property type="match status" value="1"/>
</dbReference>
<evidence type="ECO:0008006" key="3">
    <source>
        <dbReference type="Google" id="ProtNLM"/>
    </source>
</evidence>
<proteinExistence type="predicted"/>
<comment type="caution">
    <text evidence="1">The sequence shown here is derived from an EMBL/GenBank/DDBJ whole genome shotgun (WGS) entry which is preliminary data.</text>
</comment>
<evidence type="ECO:0000313" key="2">
    <source>
        <dbReference type="Proteomes" id="UP000722750"/>
    </source>
</evidence>
<dbReference type="SUPFAM" id="SSF50494">
    <property type="entry name" value="Trypsin-like serine proteases"/>
    <property type="match status" value="1"/>
</dbReference>
<dbReference type="InterPro" id="IPR009003">
    <property type="entry name" value="Peptidase_S1_PA"/>
</dbReference>
<dbReference type="Gene3D" id="2.40.10.120">
    <property type="match status" value="1"/>
</dbReference>
<dbReference type="AlphaFoldDB" id="A0A942A0Z3"/>
<reference evidence="1" key="1">
    <citation type="journal article" date="2021" name="ISME J.">
        <title>Fine-scale metabolic discontinuity in a stratified prokaryote microbiome of a Red Sea deep halocline.</title>
        <authorList>
            <person name="Michoud G."/>
            <person name="Ngugi D.K."/>
            <person name="Barozzi A."/>
            <person name="Merlino G."/>
            <person name="Calleja M.L."/>
            <person name="Delgado-Huertas A."/>
            <person name="Moran X.A.G."/>
            <person name="Daffonchio D."/>
        </authorList>
    </citation>
    <scope>NUCLEOTIDE SEQUENCE</scope>
    <source>
        <strain evidence="1">SuakinDeep_MAG55_1</strain>
    </source>
</reference>
<evidence type="ECO:0000313" key="1">
    <source>
        <dbReference type="EMBL" id="MBS1258793.1"/>
    </source>
</evidence>
<dbReference type="EMBL" id="JAANXD010000075">
    <property type="protein sequence ID" value="MBS1258793.1"/>
    <property type="molecule type" value="Genomic_DNA"/>
</dbReference>
<organism evidence="1 2">
    <name type="scientific">Candidatus Scalindua arabica</name>
    <dbReference type="NCBI Taxonomy" id="1127984"/>
    <lineage>
        <taxon>Bacteria</taxon>
        <taxon>Pseudomonadati</taxon>
        <taxon>Planctomycetota</taxon>
        <taxon>Candidatus Brocadiia</taxon>
        <taxon>Candidatus Brocadiales</taxon>
        <taxon>Candidatus Scalinduaceae</taxon>
        <taxon>Candidatus Scalindua</taxon>
    </lineage>
</organism>
<dbReference type="Proteomes" id="UP000722750">
    <property type="component" value="Unassembled WGS sequence"/>
</dbReference>
<protein>
    <recommendedName>
        <fullName evidence="3">Trypsin-like serine protease</fullName>
    </recommendedName>
</protein>
<name>A0A942A0Z3_9BACT</name>